<reference evidence="3 4" key="1">
    <citation type="journal article" date="2024" name="BMC Genomics">
        <title>De novo assembly and annotation of Popillia japonica's genome with initial clues to its potential as an invasive pest.</title>
        <authorList>
            <person name="Cucini C."/>
            <person name="Boschi S."/>
            <person name="Funari R."/>
            <person name="Cardaioli E."/>
            <person name="Iannotti N."/>
            <person name="Marturano G."/>
            <person name="Paoli F."/>
            <person name="Bruttini M."/>
            <person name="Carapelli A."/>
            <person name="Frati F."/>
            <person name="Nardi F."/>
        </authorList>
    </citation>
    <scope>NUCLEOTIDE SEQUENCE [LARGE SCALE GENOMIC DNA]</scope>
    <source>
        <strain evidence="3">DMR45628</strain>
    </source>
</reference>
<evidence type="ECO:0000256" key="2">
    <source>
        <dbReference type="SAM" id="Phobius"/>
    </source>
</evidence>
<dbReference type="Proteomes" id="UP001458880">
    <property type="component" value="Unassembled WGS sequence"/>
</dbReference>
<name>A0AAW1NE11_POPJA</name>
<accession>A0AAW1NE11</accession>
<feature type="compositionally biased region" description="Basic and acidic residues" evidence="1">
    <location>
        <begin position="58"/>
        <end position="73"/>
    </location>
</feature>
<protein>
    <submittedName>
        <fullName evidence="3">Uncharacterized protein</fullName>
    </submittedName>
</protein>
<gene>
    <name evidence="3" type="ORF">QE152_g935</name>
</gene>
<evidence type="ECO:0000256" key="1">
    <source>
        <dbReference type="SAM" id="MobiDB-lite"/>
    </source>
</evidence>
<organism evidence="3 4">
    <name type="scientific">Popillia japonica</name>
    <name type="common">Japanese beetle</name>
    <dbReference type="NCBI Taxonomy" id="7064"/>
    <lineage>
        <taxon>Eukaryota</taxon>
        <taxon>Metazoa</taxon>
        <taxon>Ecdysozoa</taxon>
        <taxon>Arthropoda</taxon>
        <taxon>Hexapoda</taxon>
        <taxon>Insecta</taxon>
        <taxon>Pterygota</taxon>
        <taxon>Neoptera</taxon>
        <taxon>Endopterygota</taxon>
        <taxon>Coleoptera</taxon>
        <taxon>Polyphaga</taxon>
        <taxon>Scarabaeiformia</taxon>
        <taxon>Scarabaeidae</taxon>
        <taxon>Rutelinae</taxon>
        <taxon>Popillia</taxon>
    </lineage>
</organism>
<sequence>MNYQQVLRSDRRIPRNSYSKPHRYQRRKPQRLDATHPHTEAARNSYSKPHRYQRRKPQRLDATHPHTEADHQETLPAITVKRQSPSVMIRKSNRIHYSIELKSPPHTTLWLVRRLQIYGLFIVTPTYKSTQLLNPAASFNFNLAIVNYNVDFLLKMKLVFYFFCIVLLLQGFVDIYCQPLDSGKLNRNAMPCPPNTCHNDNTFYPVIMPKN</sequence>
<feature type="transmembrane region" description="Helical" evidence="2">
    <location>
        <begin position="158"/>
        <end position="177"/>
    </location>
</feature>
<feature type="compositionally biased region" description="Basic and acidic residues" evidence="1">
    <location>
        <begin position="30"/>
        <end position="41"/>
    </location>
</feature>
<feature type="compositionally biased region" description="Basic residues" evidence="1">
    <location>
        <begin position="48"/>
        <end position="57"/>
    </location>
</feature>
<keyword evidence="2" id="KW-0812">Transmembrane</keyword>
<dbReference type="EMBL" id="JASPKY010000004">
    <property type="protein sequence ID" value="KAK9754912.1"/>
    <property type="molecule type" value="Genomic_DNA"/>
</dbReference>
<proteinExistence type="predicted"/>
<feature type="region of interest" description="Disordered" evidence="1">
    <location>
        <begin position="1"/>
        <end position="77"/>
    </location>
</feature>
<feature type="compositionally biased region" description="Basic residues" evidence="1">
    <location>
        <begin position="20"/>
        <end position="29"/>
    </location>
</feature>
<keyword evidence="2" id="KW-0472">Membrane</keyword>
<keyword evidence="4" id="KW-1185">Reference proteome</keyword>
<evidence type="ECO:0000313" key="4">
    <source>
        <dbReference type="Proteomes" id="UP001458880"/>
    </source>
</evidence>
<comment type="caution">
    <text evidence="3">The sequence shown here is derived from an EMBL/GenBank/DDBJ whole genome shotgun (WGS) entry which is preliminary data.</text>
</comment>
<dbReference type="AlphaFoldDB" id="A0AAW1NE11"/>
<keyword evidence="2" id="KW-1133">Transmembrane helix</keyword>
<evidence type="ECO:0000313" key="3">
    <source>
        <dbReference type="EMBL" id="KAK9754912.1"/>
    </source>
</evidence>